<evidence type="ECO:0000313" key="8">
    <source>
        <dbReference type="EMBL" id="MEJ8851149.1"/>
    </source>
</evidence>
<dbReference type="SUPFAM" id="SSF51905">
    <property type="entry name" value="FAD/NAD(P)-binding domain"/>
    <property type="match status" value="1"/>
</dbReference>
<dbReference type="PROSITE" id="PS00623">
    <property type="entry name" value="GMC_OXRED_1"/>
    <property type="match status" value="1"/>
</dbReference>
<dbReference type="Proteomes" id="UP001385892">
    <property type="component" value="Unassembled WGS sequence"/>
</dbReference>
<gene>
    <name evidence="8" type="ORF">WKW82_31245</name>
</gene>
<reference evidence="8 9" key="1">
    <citation type="submission" date="2024-03" db="EMBL/GenBank/DDBJ databases">
        <title>Novel species of the genus Variovorax.</title>
        <authorList>
            <person name="Liu Q."/>
            <person name="Xin Y.-H."/>
        </authorList>
    </citation>
    <scope>NUCLEOTIDE SEQUENCE [LARGE SCALE GENOMIC DNA]</scope>
    <source>
        <strain evidence="8 9">KACC 18900</strain>
    </source>
</reference>
<evidence type="ECO:0000259" key="6">
    <source>
        <dbReference type="PROSITE" id="PS00623"/>
    </source>
</evidence>
<dbReference type="EMBL" id="JBBKZT010000020">
    <property type="protein sequence ID" value="MEJ8851149.1"/>
    <property type="molecule type" value="Genomic_DNA"/>
</dbReference>
<dbReference type="PIRSF" id="PIRSF000137">
    <property type="entry name" value="Alcohol_oxidase"/>
    <property type="match status" value="1"/>
</dbReference>
<dbReference type="PROSITE" id="PS00624">
    <property type="entry name" value="GMC_OXRED_2"/>
    <property type="match status" value="1"/>
</dbReference>
<evidence type="ECO:0000256" key="3">
    <source>
        <dbReference type="ARBA" id="ARBA00022630"/>
    </source>
</evidence>
<comment type="similarity">
    <text evidence="2 5">Belongs to the GMC oxidoreductase family.</text>
</comment>
<dbReference type="Pfam" id="PF00732">
    <property type="entry name" value="GMC_oxred_N"/>
    <property type="match status" value="1"/>
</dbReference>
<keyword evidence="9" id="KW-1185">Reference proteome</keyword>
<dbReference type="SUPFAM" id="SSF54373">
    <property type="entry name" value="FAD-linked reductases, C-terminal domain"/>
    <property type="match status" value="1"/>
</dbReference>
<dbReference type="InterPro" id="IPR000172">
    <property type="entry name" value="GMC_OxRdtase_N"/>
</dbReference>
<dbReference type="Gene3D" id="3.30.560.10">
    <property type="entry name" value="Glucose Oxidase, domain 3"/>
    <property type="match status" value="1"/>
</dbReference>
<evidence type="ECO:0000256" key="5">
    <source>
        <dbReference type="RuleBase" id="RU003968"/>
    </source>
</evidence>
<dbReference type="Gene3D" id="3.50.50.60">
    <property type="entry name" value="FAD/NAD(P)-binding domain"/>
    <property type="match status" value="1"/>
</dbReference>
<dbReference type="InterPro" id="IPR012132">
    <property type="entry name" value="GMC_OxRdtase"/>
</dbReference>
<keyword evidence="3 5" id="KW-0285">Flavoprotein</keyword>
<protein>
    <submittedName>
        <fullName evidence="8">GMC family oxidoreductase N-terminal domain-containing protein</fullName>
    </submittedName>
</protein>
<feature type="domain" description="Glucose-methanol-choline oxidoreductase N-terminal" evidence="6">
    <location>
        <begin position="81"/>
        <end position="104"/>
    </location>
</feature>
<name>A0ABU8WW59_9BURK</name>
<comment type="caution">
    <text evidence="8">The sequence shown here is derived from an EMBL/GenBank/DDBJ whole genome shotgun (WGS) entry which is preliminary data.</text>
</comment>
<evidence type="ECO:0000256" key="2">
    <source>
        <dbReference type="ARBA" id="ARBA00010790"/>
    </source>
</evidence>
<dbReference type="RefSeq" id="WP_340346680.1">
    <property type="nucleotide sequence ID" value="NZ_JBBKZT010000020.1"/>
</dbReference>
<feature type="domain" description="Glucose-methanol-choline oxidoreductase N-terminal" evidence="7">
    <location>
        <begin position="253"/>
        <end position="267"/>
    </location>
</feature>
<dbReference type="PANTHER" id="PTHR11552:SF147">
    <property type="entry name" value="CHOLINE DEHYDROGENASE, MITOCHONDRIAL"/>
    <property type="match status" value="1"/>
</dbReference>
<evidence type="ECO:0000259" key="7">
    <source>
        <dbReference type="PROSITE" id="PS00624"/>
    </source>
</evidence>
<dbReference type="PANTHER" id="PTHR11552">
    <property type="entry name" value="GLUCOSE-METHANOL-CHOLINE GMC OXIDOREDUCTASE"/>
    <property type="match status" value="1"/>
</dbReference>
<keyword evidence="4 5" id="KW-0274">FAD</keyword>
<organism evidence="8 9">
    <name type="scientific">Variovorax rhizosphaerae</name>
    <dbReference type="NCBI Taxonomy" id="1836200"/>
    <lineage>
        <taxon>Bacteria</taxon>
        <taxon>Pseudomonadati</taxon>
        <taxon>Pseudomonadota</taxon>
        <taxon>Betaproteobacteria</taxon>
        <taxon>Burkholderiales</taxon>
        <taxon>Comamonadaceae</taxon>
        <taxon>Variovorax</taxon>
    </lineage>
</organism>
<evidence type="ECO:0000256" key="4">
    <source>
        <dbReference type="ARBA" id="ARBA00022827"/>
    </source>
</evidence>
<dbReference type="Pfam" id="PF05199">
    <property type="entry name" value="GMC_oxred_C"/>
    <property type="match status" value="1"/>
</dbReference>
<evidence type="ECO:0000256" key="1">
    <source>
        <dbReference type="ARBA" id="ARBA00001974"/>
    </source>
</evidence>
<dbReference type="InterPro" id="IPR036188">
    <property type="entry name" value="FAD/NAD-bd_sf"/>
</dbReference>
<accession>A0ABU8WW59</accession>
<evidence type="ECO:0000313" key="9">
    <source>
        <dbReference type="Proteomes" id="UP001385892"/>
    </source>
</evidence>
<comment type="cofactor">
    <cofactor evidence="1">
        <name>FAD</name>
        <dbReference type="ChEBI" id="CHEBI:57692"/>
    </cofactor>
</comment>
<dbReference type="InterPro" id="IPR007867">
    <property type="entry name" value="GMC_OxRtase_C"/>
</dbReference>
<sequence length="535" mass="58043">MQNFDYIIVGAGSAGCAVARRLSDDPATRVLLLEAGPPANEFWIRTPAGMAKLFKNKRYNWGYFTEPVPTLNDRRVYFPRGKALGGSGAINGMVYVRGNSRDFDHWRDLGNPGWGWNDVLPYFKRLENYGSLSNSMLGNDGPVSVTEPAVKHPTAVDFIEAARRIGVPHVEMPNGTEPESVGFLPASIRNGIRQSAYEAYIAPVRNRPNLVVESRVHVRRVILDKGEAVGVEVLQGSQVRTFGATREVIVSAGALNSPQVLMLSGIGDGEALHAHAIETKVDLPGVGRNLQDHFVARVQARSTPESSYNSALAGWRKYAEGVRYVATKGGYLALASSMAAAFVKSSPEIEYSDLEISFRPMTFTHYPNGKVEIDGIDAISASVYNTRPASRGEVRLRSRDPLEPPAFVPNFLADPADVRAMISGLRMIRSILASQPLAARVIEELTPGAAAVTDEQLLDYLRREGNCAFHPAGSCKMGNDDMAVVDERLRVRGVGRLRVADASIMPTVTAGNTNAPSIMIGEKAADLILADAKAR</sequence>
<proteinExistence type="inferred from homology"/>